<comment type="caution">
    <text evidence="1">The sequence shown here is derived from an EMBL/GenBank/DDBJ whole genome shotgun (WGS) entry which is preliminary data.</text>
</comment>
<proteinExistence type="predicted"/>
<evidence type="ECO:0000313" key="2">
    <source>
        <dbReference type="Proteomes" id="UP001152320"/>
    </source>
</evidence>
<keyword evidence="2" id="KW-1185">Reference proteome</keyword>
<name>A0A9Q1CB27_HOLLE</name>
<dbReference type="Proteomes" id="UP001152320">
    <property type="component" value="Chromosome 5"/>
</dbReference>
<sequence length="68" mass="7887">MKSVGQSYLEISRLQVASQTHIHTHIHTYTHTTSPLHRFLACLRQGIKNMPLPCMGHLYRRKMASQMI</sequence>
<dbReference type="EMBL" id="JAIZAY010000005">
    <property type="protein sequence ID" value="KAJ8041680.1"/>
    <property type="molecule type" value="Genomic_DNA"/>
</dbReference>
<dbReference type="AlphaFoldDB" id="A0A9Q1CB27"/>
<gene>
    <name evidence="1" type="ORF">HOLleu_12569</name>
</gene>
<evidence type="ECO:0000313" key="1">
    <source>
        <dbReference type="EMBL" id="KAJ8041680.1"/>
    </source>
</evidence>
<organism evidence="1 2">
    <name type="scientific">Holothuria leucospilota</name>
    <name type="common">Black long sea cucumber</name>
    <name type="synonym">Mertensiothuria leucospilota</name>
    <dbReference type="NCBI Taxonomy" id="206669"/>
    <lineage>
        <taxon>Eukaryota</taxon>
        <taxon>Metazoa</taxon>
        <taxon>Echinodermata</taxon>
        <taxon>Eleutherozoa</taxon>
        <taxon>Echinozoa</taxon>
        <taxon>Holothuroidea</taxon>
        <taxon>Aspidochirotacea</taxon>
        <taxon>Aspidochirotida</taxon>
        <taxon>Holothuriidae</taxon>
        <taxon>Holothuria</taxon>
    </lineage>
</organism>
<protein>
    <submittedName>
        <fullName evidence="1">Uncharacterized protein</fullName>
    </submittedName>
</protein>
<reference evidence="1" key="1">
    <citation type="submission" date="2021-10" db="EMBL/GenBank/DDBJ databases">
        <title>Tropical sea cucumber genome reveals ecological adaptation and Cuvierian tubules defense mechanism.</title>
        <authorList>
            <person name="Chen T."/>
        </authorList>
    </citation>
    <scope>NUCLEOTIDE SEQUENCE</scope>
    <source>
        <strain evidence="1">Nanhai2018</strain>
        <tissue evidence="1">Muscle</tissue>
    </source>
</reference>
<accession>A0A9Q1CB27</accession>